<dbReference type="EMBL" id="FOFB01000041">
    <property type="protein sequence ID" value="SER41177.1"/>
    <property type="molecule type" value="Genomic_DNA"/>
</dbReference>
<dbReference type="InParanoid" id="A0A1H9NZD0"/>
<dbReference type="OrthoDB" id="9963609at2"/>
<evidence type="ECO:0000313" key="3">
    <source>
        <dbReference type="Proteomes" id="UP000199021"/>
    </source>
</evidence>
<feature type="transmembrane region" description="Helical" evidence="1">
    <location>
        <begin position="47"/>
        <end position="68"/>
    </location>
</feature>
<evidence type="ECO:0000256" key="1">
    <source>
        <dbReference type="SAM" id="Phobius"/>
    </source>
</evidence>
<keyword evidence="1" id="KW-0812">Transmembrane</keyword>
<reference evidence="3" key="1">
    <citation type="submission" date="2016-10" db="EMBL/GenBank/DDBJ databases">
        <authorList>
            <person name="Varghese N."/>
            <person name="Submissions S."/>
        </authorList>
    </citation>
    <scope>NUCLEOTIDE SEQUENCE [LARGE SCALE GENOMIC DNA]</scope>
    <source>
        <strain evidence="3">DSM 24740</strain>
    </source>
</reference>
<name>A0A1H9NZD0_9BACT</name>
<protein>
    <submittedName>
        <fullName evidence="2">Uncharacterized protein</fullName>
    </submittedName>
</protein>
<organism evidence="2 3">
    <name type="scientific">Neolewinella agarilytica</name>
    <dbReference type="NCBI Taxonomy" id="478744"/>
    <lineage>
        <taxon>Bacteria</taxon>
        <taxon>Pseudomonadati</taxon>
        <taxon>Bacteroidota</taxon>
        <taxon>Saprospiria</taxon>
        <taxon>Saprospirales</taxon>
        <taxon>Lewinellaceae</taxon>
        <taxon>Neolewinella</taxon>
    </lineage>
</organism>
<keyword evidence="1" id="KW-0472">Membrane</keyword>
<proteinExistence type="predicted"/>
<dbReference type="RefSeq" id="WP_090173330.1">
    <property type="nucleotide sequence ID" value="NZ_FOFB01000041.1"/>
</dbReference>
<dbReference type="Proteomes" id="UP000199021">
    <property type="component" value="Unassembled WGS sequence"/>
</dbReference>
<sequence length="69" mass="7336">MRASQKIAINNSYRMTPAQRRLSAGATGPAGMRQSARRSVLPRARKAEFAAAITGSLLIISLIIGLLAL</sequence>
<keyword evidence="1" id="KW-1133">Transmembrane helix</keyword>
<dbReference type="AlphaFoldDB" id="A0A1H9NZD0"/>
<evidence type="ECO:0000313" key="2">
    <source>
        <dbReference type="EMBL" id="SER41177.1"/>
    </source>
</evidence>
<gene>
    <name evidence="2" type="ORF">SAMN05444359_1414</name>
</gene>
<keyword evidence="3" id="KW-1185">Reference proteome</keyword>
<accession>A0A1H9NZD0</accession>